<name>A0A0M2KL94_9GAMM</name>
<dbReference type="PATRIC" id="fig|65700.7.peg.198"/>
<dbReference type="STRING" id="65700.SY86_00745"/>
<evidence type="ECO:0000256" key="6">
    <source>
        <dbReference type="HAMAP-Rule" id="MF_00013"/>
    </source>
</evidence>
<accession>A0A0M2KL94</accession>
<keyword evidence="14" id="KW-1185">Reference proteome</keyword>
<evidence type="ECO:0000256" key="3">
    <source>
        <dbReference type="ARBA" id="ARBA00022679"/>
    </source>
</evidence>
<dbReference type="EC" id="2.3.1.181" evidence="6 7"/>
<feature type="binding site" evidence="6 9">
    <location>
        <begin position="71"/>
        <end position="78"/>
    </location>
    <ligand>
        <name>substrate</name>
    </ligand>
</feature>
<dbReference type="Proteomes" id="UP000033924">
    <property type="component" value="Unassembled WGS sequence"/>
</dbReference>
<evidence type="ECO:0000256" key="8">
    <source>
        <dbReference type="PIRSR" id="PIRSR016262-1"/>
    </source>
</evidence>
<evidence type="ECO:0000256" key="9">
    <source>
        <dbReference type="PIRSR" id="PIRSR016262-2"/>
    </source>
</evidence>
<dbReference type="InterPro" id="IPR004143">
    <property type="entry name" value="BPL_LPL_catalytic"/>
</dbReference>
<evidence type="ECO:0000313" key="15">
    <source>
        <dbReference type="Proteomes" id="UP000264980"/>
    </source>
</evidence>
<dbReference type="EMBL" id="JXNU01000001">
    <property type="protein sequence ID" value="KKF38087.1"/>
    <property type="molecule type" value="Genomic_DNA"/>
</dbReference>
<dbReference type="NCBIfam" id="NF010922">
    <property type="entry name" value="PRK14342.1"/>
    <property type="match status" value="1"/>
</dbReference>
<evidence type="ECO:0000313" key="14">
    <source>
        <dbReference type="Proteomes" id="UP000033924"/>
    </source>
</evidence>
<evidence type="ECO:0000313" key="12">
    <source>
        <dbReference type="EMBL" id="AXF75212.1"/>
    </source>
</evidence>
<evidence type="ECO:0000256" key="10">
    <source>
        <dbReference type="PIRSR" id="PIRSR016262-3"/>
    </source>
</evidence>
<dbReference type="InterPro" id="IPR020605">
    <property type="entry name" value="Octanoyltransferase_CS"/>
</dbReference>
<dbReference type="NCBIfam" id="TIGR00214">
    <property type="entry name" value="lipB"/>
    <property type="match status" value="1"/>
</dbReference>
<comment type="pathway">
    <text evidence="1 6 7">Protein modification; protein lipoylation via endogenous pathway; protein N(6)-(lipoyl)lysine from octanoyl-[acyl-carrier-protein]: step 1/2.</text>
</comment>
<keyword evidence="3 6" id="KW-0808">Transferase</keyword>
<dbReference type="PROSITE" id="PS51733">
    <property type="entry name" value="BPL_LPL_CATALYTIC"/>
    <property type="match status" value="1"/>
</dbReference>
<dbReference type="FunFam" id="3.30.930.10:FF:000020">
    <property type="entry name" value="Octanoyltransferase"/>
    <property type="match status" value="1"/>
</dbReference>
<dbReference type="CDD" id="cd16444">
    <property type="entry name" value="LipB"/>
    <property type="match status" value="1"/>
</dbReference>
<keyword evidence="4 6" id="KW-0012">Acyltransferase</keyword>
<dbReference type="UniPathway" id="UPA00538">
    <property type="reaction ID" value="UER00592"/>
</dbReference>
<dbReference type="PROSITE" id="PS01313">
    <property type="entry name" value="LIPB"/>
    <property type="match status" value="1"/>
</dbReference>
<dbReference type="PIRSF" id="PIRSF016262">
    <property type="entry name" value="LPLase"/>
    <property type="match status" value="1"/>
</dbReference>
<evidence type="ECO:0000256" key="5">
    <source>
        <dbReference type="ARBA" id="ARBA00024732"/>
    </source>
</evidence>
<dbReference type="GO" id="GO:0016874">
    <property type="term" value="F:ligase activity"/>
    <property type="evidence" value="ECO:0007669"/>
    <property type="project" value="UniProtKB-KW"/>
</dbReference>
<evidence type="ECO:0000256" key="7">
    <source>
        <dbReference type="PIRNR" id="PIRNR016262"/>
    </source>
</evidence>
<reference evidence="12 15" key="2">
    <citation type="submission" date="2016-01" db="EMBL/GenBank/DDBJ databases">
        <authorList>
            <person name="Oliw E.H."/>
        </authorList>
    </citation>
    <scope>NUCLEOTIDE SEQUENCE [LARGE SCALE GENOMIC DNA]</scope>
    <source>
        <strain evidence="12 15">MDcuke</strain>
    </source>
</reference>
<reference evidence="13 14" key="1">
    <citation type="submission" date="2015-01" db="EMBL/GenBank/DDBJ databases">
        <title>Erwinia tracheiphila.</title>
        <authorList>
            <person name="Shapiro L.R."/>
        </authorList>
    </citation>
    <scope>NUCLEOTIDE SEQUENCE [LARGE SCALE GENOMIC DNA]</scope>
    <source>
        <strain evidence="13 14">BuffGH</strain>
    </source>
</reference>
<comment type="function">
    <text evidence="5 6 7">Catalyzes the transfer of endogenously produced octanoic acid from octanoyl-acyl-carrier-protein onto the lipoyl domains of lipoate-dependent enzymes. Lipoyl-ACP can also act as a substrate although octanoyl-ACP is likely to be the physiological substrate.</text>
</comment>
<keyword evidence="2 6" id="KW-0963">Cytoplasm</keyword>
<evidence type="ECO:0000256" key="2">
    <source>
        <dbReference type="ARBA" id="ARBA00022490"/>
    </source>
</evidence>
<sequence length="223" mass="24931">MNQDTLLIRQLDIQPWVSISRAMHIFTDNRDEQTSDEIWLVEHPAVFTQGQAGKAEHLLMTGDIPVMQSDRGGQVTYHGPGQQVMYVLIDIRRRKIGVRELVTAIEQTVVNTLAHFDIVAVARPDAPGVYVDSRKICSLGLRIRRGCSFHGLALNVAMDLSPFLRINPCGYAGMEMTQISVLRPGTQPADVRPLLVNNFARGLQISDVIWQTESALPESYYTC</sequence>
<proteinExistence type="inferred from homology"/>
<dbReference type="EMBL" id="CP013970">
    <property type="protein sequence ID" value="AXF75212.1"/>
    <property type="molecule type" value="Genomic_DNA"/>
</dbReference>
<comment type="subcellular location">
    <subcellularLocation>
        <location evidence="6">Cytoplasm</location>
    </subcellularLocation>
</comment>
<dbReference type="Gene3D" id="3.30.930.10">
    <property type="entry name" value="Bira Bifunctional Protein, Domain 2"/>
    <property type="match status" value="1"/>
</dbReference>
<dbReference type="SUPFAM" id="SSF55681">
    <property type="entry name" value="Class II aaRS and biotin synthetases"/>
    <property type="match status" value="1"/>
</dbReference>
<gene>
    <name evidence="6" type="primary">lipB</name>
    <name evidence="12" type="ORF">AV903_02360</name>
    <name evidence="13" type="ORF">SY86_00745</name>
</gene>
<dbReference type="GO" id="GO:0033819">
    <property type="term" value="F:lipoyl(octanoyl) transferase activity"/>
    <property type="evidence" value="ECO:0007669"/>
    <property type="project" value="UniProtKB-EC"/>
</dbReference>
<dbReference type="Proteomes" id="UP000264980">
    <property type="component" value="Chromosome"/>
</dbReference>
<dbReference type="GO" id="GO:0009249">
    <property type="term" value="P:protein lipoylation"/>
    <property type="evidence" value="ECO:0007669"/>
    <property type="project" value="InterPro"/>
</dbReference>
<feature type="site" description="Lowers pKa of active site Cys" evidence="6 10">
    <location>
        <position position="135"/>
    </location>
</feature>
<dbReference type="HAMAP" id="MF_00013">
    <property type="entry name" value="LipB"/>
    <property type="match status" value="1"/>
</dbReference>
<evidence type="ECO:0000259" key="11">
    <source>
        <dbReference type="PROSITE" id="PS51733"/>
    </source>
</evidence>
<dbReference type="PANTHER" id="PTHR10993:SF7">
    <property type="entry name" value="LIPOYLTRANSFERASE 2, MITOCHONDRIAL-RELATED"/>
    <property type="match status" value="1"/>
</dbReference>
<feature type="active site" description="Acyl-thioester intermediate" evidence="6 8">
    <location>
        <position position="169"/>
    </location>
</feature>
<evidence type="ECO:0000256" key="4">
    <source>
        <dbReference type="ARBA" id="ARBA00023315"/>
    </source>
</evidence>
<dbReference type="AlphaFoldDB" id="A0A0M2KL94"/>
<organism evidence="13 14">
    <name type="scientific">Erwinia tracheiphila</name>
    <dbReference type="NCBI Taxonomy" id="65700"/>
    <lineage>
        <taxon>Bacteria</taxon>
        <taxon>Pseudomonadati</taxon>
        <taxon>Pseudomonadota</taxon>
        <taxon>Gammaproteobacteria</taxon>
        <taxon>Enterobacterales</taxon>
        <taxon>Erwiniaceae</taxon>
        <taxon>Erwinia</taxon>
    </lineage>
</organism>
<dbReference type="Pfam" id="PF21948">
    <property type="entry name" value="LplA-B_cat"/>
    <property type="match status" value="1"/>
</dbReference>
<feature type="binding site" evidence="6 9">
    <location>
        <begin position="138"/>
        <end position="140"/>
    </location>
    <ligand>
        <name>substrate</name>
    </ligand>
</feature>
<evidence type="ECO:0000256" key="1">
    <source>
        <dbReference type="ARBA" id="ARBA00004821"/>
    </source>
</evidence>
<comment type="similarity">
    <text evidence="6 7">Belongs to the LipB family.</text>
</comment>
<evidence type="ECO:0000313" key="13">
    <source>
        <dbReference type="EMBL" id="KKF38087.1"/>
    </source>
</evidence>
<dbReference type="GO" id="GO:0005737">
    <property type="term" value="C:cytoplasm"/>
    <property type="evidence" value="ECO:0007669"/>
    <property type="project" value="UniProtKB-SubCell"/>
</dbReference>
<keyword evidence="13" id="KW-0436">Ligase</keyword>
<comment type="miscellaneous">
    <text evidence="6">In the reaction, the free carboxyl group of octanoic acid is attached via an amide linkage to the epsilon-amino group of a specific lysine residue of lipoyl domains of lipoate-dependent enzymes.</text>
</comment>
<feature type="binding site" evidence="6 9">
    <location>
        <begin position="151"/>
        <end position="153"/>
    </location>
    <ligand>
        <name>substrate</name>
    </ligand>
</feature>
<protein>
    <recommendedName>
        <fullName evidence="6 7">Octanoyltransferase</fullName>
        <ecNumber evidence="6 7">2.3.1.181</ecNumber>
    </recommendedName>
    <alternativeName>
        <fullName evidence="6">Lipoate-protein ligase B</fullName>
    </alternativeName>
    <alternativeName>
        <fullName evidence="6">Lipoyl/octanoyl transferase</fullName>
    </alternativeName>
    <alternativeName>
        <fullName evidence="6">Octanoyl-[acyl-carrier-protein]-protein N-octanoyltransferase</fullName>
    </alternativeName>
</protein>
<dbReference type="PANTHER" id="PTHR10993">
    <property type="entry name" value="OCTANOYLTRANSFERASE"/>
    <property type="match status" value="1"/>
</dbReference>
<feature type="domain" description="BPL/LPL catalytic" evidence="11">
    <location>
        <begin position="32"/>
        <end position="207"/>
    </location>
</feature>
<comment type="catalytic activity">
    <reaction evidence="6 7">
        <text>octanoyl-[ACP] + L-lysyl-[protein] = N(6)-octanoyl-L-lysyl-[protein] + holo-[ACP] + H(+)</text>
        <dbReference type="Rhea" id="RHEA:17665"/>
        <dbReference type="Rhea" id="RHEA-COMP:9636"/>
        <dbReference type="Rhea" id="RHEA-COMP:9685"/>
        <dbReference type="Rhea" id="RHEA-COMP:9752"/>
        <dbReference type="Rhea" id="RHEA-COMP:9928"/>
        <dbReference type="ChEBI" id="CHEBI:15378"/>
        <dbReference type="ChEBI" id="CHEBI:29969"/>
        <dbReference type="ChEBI" id="CHEBI:64479"/>
        <dbReference type="ChEBI" id="CHEBI:78463"/>
        <dbReference type="ChEBI" id="CHEBI:78809"/>
        <dbReference type="EC" id="2.3.1.181"/>
    </reaction>
</comment>
<dbReference type="InterPro" id="IPR000544">
    <property type="entry name" value="Octanoyltransferase"/>
</dbReference>
<dbReference type="RefSeq" id="WP_040465705.1">
    <property type="nucleotide sequence ID" value="NZ_CP013970.1"/>
</dbReference>
<dbReference type="InterPro" id="IPR045864">
    <property type="entry name" value="aa-tRNA-synth_II/BPL/LPL"/>
</dbReference>